<dbReference type="SUPFAM" id="SSF56281">
    <property type="entry name" value="Metallo-hydrolase/oxidoreductase"/>
    <property type="match status" value="1"/>
</dbReference>
<dbReference type="CDD" id="cd07724">
    <property type="entry name" value="POD-like_MBL-fold"/>
    <property type="match status" value="1"/>
</dbReference>
<dbReference type="HOGENOM" id="CLU_030571_7_0_1"/>
<dbReference type="EMBL" id="CAEY01000711">
    <property type="status" value="NOT_ANNOTATED_CDS"/>
    <property type="molecule type" value="Genomic_DNA"/>
</dbReference>
<evidence type="ECO:0000313" key="4">
    <source>
        <dbReference type="Proteomes" id="UP000015104"/>
    </source>
</evidence>
<keyword evidence="1" id="KW-0479">Metal-binding</keyword>
<reference evidence="4" key="1">
    <citation type="submission" date="2011-08" db="EMBL/GenBank/DDBJ databases">
        <authorList>
            <person name="Rombauts S."/>
        </authorList>
    </citation>
    <scope>NUCLEOTIDE SEQUENCE</scope>
    <source>
        <strain evidence="4">London</strain>
    </source>
</reference>
<evidence type="ECO:0000256" key="1">
    <source>
        <dbReference type="ARBA" id="ARBA00022723"/>
    </source>
</evidence>
<dbReference type="GO" id="GO:0070813">
    <property type="term" value="P:hydrogen sulfide metabolic process"/>
    <property type="evidence" value="ECO:0007669"/>
    <property type="project" value="TreeGrafter"/>
</dbReference>
<dbReference type="InterPro" id="IPR051682">
    <property type="entry name" value="Mito_Persulfide_Diox"/>
</dbReference>
<dbReference type="Proteomes" id="UP000015104">
    <property type="component" value="Unassembled WGS sequence"/>
</dbReference>
<keyword evidence="4" id="KW-1185">Reference proteome</keyword>
<dbReference type="GO" id="GO:0031123">
    <property type="term" value="P:RNA 3'-end processing"/>
    <property type="evidence" value="ECO:0007669"/>
    <property type="project" value="UniProtKB-ARBA"/>
</dbReference>
<dbReference type="GO" id="GO:0050313">
    <property type="term" value="F:sulfur dioxygenase activity"/>
    <property type="evidence" value="ECO:0007669"/>
    <property type="project" value="InterPro"/>
</dbReference>
<dbReference type="STRING" id="32264.T1KYD9"/>
<dbReference type="InterPro" id="IPR036866">
    <property type="entry name" value="RibonucZ/Hydroxyglut_hydro"/>
</dbReference>
<dbReference type="GO" id="GO:0006749">
    <property type="term" value="P:glutathione metabolic process"/>
    <property type="evidence" value="ECO:0007669"/>
    <property type="project" value="InterPro"/>
</dbReference>
<name>T1KYD9_TETUR</name>
<dbReference type="AlphaFoldDB" id="T1KYD9"/>
<dbReference type="Pfam" id="PF00753">
    <property type="entry name" value="Lactamase_B"/>
    <property type="match status" value="1"/>
</dbReference>
<proteinExistence type="predicted"/>
<organism evidence="3 4">
    <name type="scientific">Tetranychus urticae</name>
    <name type="common">Two-spotted spider mite</name>
    <dbReference type="NCBI Taxonomy" id="32264"/>
    <lineage>
        <taxon>Eukaryota</taxon>
        <taxon>Metazoa</taxon>
        <taxon>Ecdysozoa</taxon>
        <taxon>Arthropoda</taxon>
        <taxon>Chelicerata</taxon>
        <taxon>Arachnida</taxon>
        <taxon>Acari</taxon>
        <taxon>Acariformes</taxon>
        <taxon>Trombidiformes</taxon>
        <taxon>Prostigmata</taxon>
        <taxon>Eleutherengona</taxon>
        <taxon>Raphignathae</taxon>
        <taxon>Tetranychoidea</taxon>
        <taxon>Tetranychidae</taxon>
        <taxon>Tetranychus</taxon>
    </lineage>
</organism>
<dbReference type="PANTHER" id="PTHR43084:SF1">
    <property type="entry name" value="PERSULFIDE DIOXYGENASE ETHE1, MITOCHONDRIAL"/>
    <property type="match status" value="1"/>
</dbReference>
<dbReference type="InterPro" id="IPR044528">
    <property type="entry name" value="POD-like_MBL-fold"/>
</dbReference>
<dbReference type="PANTHER" id="PTHR43084">
    <property type="entry name" value="PERSULFIDE DIOXYGENASE ETHE1"/>
    <property type="match status" value="1"/>
</dbReference>
<evidence type="ECO:0000259" key="2">
    <source>
        <dbReference type="SMART" id="SM00849"/>
    </source>
</evidence>
<reference evidence="3" key="2">
    <citation type="submission" date="2015-06" db="UniProtKB">
        <authorList>
            <consortium name="EnsemblMetazoa"/>
        </authorList>
    </citation>
    <scope>IDENTIFICATION</scope>
</reference>
<dbReference type="EnsemblMetazoa" id="tetur27g00320.1">
    <property type="protein sequence ID" value="tetur27g00320.1"/>
    <property type="gene ID" value="tetur27g00320"/>
</dbReference>
<sequence>MNARGGTIFRQLFDRSCCCFTYLIGDKYQKTALLIDPVLEQVDRDLKLVKELGLETKSKNFRKELACGIQQRFHNLTILRTNYLEYASAAFMCWIHEQALLAKHCSLKYVLNTHVHADHITGSGLIKDRLNTNGKLQVLSIVSESSGAEADICVDDGEVIDCGLVKLNVTYTPGHTNGCMSLIDHYNKRVFTGDALFIRGCGRTDFQEGSPSKLYDSVHSRLFTLPDDYSVYPAHDYNGHTMSTIGEEKKFNPRMVTSKEEFIEIMENLNLDYPKMLGELVD</sequence>
<dbReference type="SMART" id="SM00849">
    <property type="entry name" value="Lactamase_B"/>
    <property type="match status" value="1"/>
</dbReference>
<evidence type="ECO:0000313" key="3">
    <source>
        <dbReference type="EnsemblMetazoa" id="tetur27g00320.1"/>
    </source>
</evidence>
<dbReference type="eggNOG" id="KOG0814">
    <property type="taxonomic scope" value="Eukaryota"/>
</dbReference>
<accession>T1KYD9</accession>
<feature type="domain" description="Metallo-beta-lactamase" evidence="2">
    <location>
        <begin position="18"/>
        <end position="235"/>
    </location>
</feature>
<dbReference type="GO" id="GO:0046872">
    <property type="term" value="F:metal ion binding"/>
    <property type="evidence" value="ECO:0007669"/>
    <property type="project" value="UniProtKB-KW"/>
</dbReference>
<protein>
    <recommendedName>
        <fullName evidence="2">Metallo-beta-lactamase domain-containing protein</fullName>
    </recommendedName>
</protein>
<dbReference type="Gene3D" id="3.60.15.10">
    <property type="entry name" value="Ribonuclease Z/Hydroxyacylglutathione hydrolase-like"/>
    <property type="match status" value="2"/>
</dbReference>
<dbReference type="InterPro" id="IPR001279">
    <property type="entry name" value="Metallo-B-lactamas"/>
</dbReference>